<dbReference type="InterPro" id="IPR015424">
    <property type="entry name" value="PyrdxlP-dep_Trfase"/>
</dbReference>
<comment type="caution">
    <text evidence="5">The sequence shown here is derived from an EMBL/GenBank/DDBJ whole genome shotgun (WGS) entry which is preliminary data.</text>
</comment>
<keyword evidence="2" id="KW-0032">Aminotransferase</keyword>
<proteinExistence type="predicted"/>
<dbReference type="PANTHER" id="PTHR21152">
    <property type="entry name" value="AMINOTRANSFERASE CLASS V"/>
    <property type="match status" value="1"/>
</dbReference>
<accession>A0ABR3JCP5</accession>
<dbReference type="Proteomes" id="UP001556367">
    <property type="component" value="Unassembled WGS sequence"/>
</dbReference>
<keyword evidence="3" id="KW-0808">Transferase</keyword>
<evidence type="ECO:0008006" key="7">
    <source>
        <dbReference type="Google" id="ProtNLM"/>
    </source>
</evidence>
<evidence type="ECO:0000313" key="5">
    <source>
        <dbReference type="EMBL" id="KAL0953480.1"/>
    </source>
</evidence>
<dbReference type="Gene3D" id="3.40.640.10">
    <property type="entry name" value="Type I PLP-dependent aspartate aminotransferase-like (Major domain)"/>
    <property type="match status" value="1"/>
</dbReference>
<dbReference type="PANTHER" id="PTHR21152:SF24">
    <property type="entry name" value="ALANINE--GLYOXYLATE AMINOTRANSFERASE 1"/>
    <property type="match status" value="1"/>
</dbReference>
<name>A0ABR3JCP5_9AGAR</name>
<dbReference type="InterPro" id="IPR015421">
    <property type="entry name" value="PyrdxlP-dep_Trfase_major"/>
</dbReference>
<evidence type="ECO:0000256" key="4">
    <source>
        <dbReference type="ARBA" id="ARBA00022898"/>
    </source>
</evidence>
<evidence type="ECO:0000313" key="6">
    <source>
        <dbReference type="Proteomes" id="UP001556367"/>
    </source>
</evidence>
<comment type="cofactor">
    <cofactor evidence="1">
        <name>pyridoxal 5'-phosphate</name>
        <dbReference type="ChEBI" id="CHEBI:597326"/>
    </cofactor>
</comment>
<evidence type="ECO:0000256" key="2">
    <source>
        <dbReference type="ARBA" id="ARBA00022576"/>
    </source>
</evidence>
<evidence type="ECO:0000256" key="1">
    <source>
        <dbReference type="ARBA" id="ARBA00001933"/>
    </source>
</evidence>
<dbReference type="SUPFAM" id="SSF53383">
    <property type="entry name" value="PLP-dependent transferases"/>
    <property type="match status" value="1"/>
</dbReference>
<reference evidence="6" key="1">
    <citation type="submission" date="2024-06" db="EMBL/GenBank/DDBJ databases">
        <title>Multi-omics analyses provide insights into the biosynthesis of the anticancer antibiotic pleurotin in Hohenbuehelia grisea.</title>
        <authorList>
            <person name="Weaver J.A."/>
            <person name="Alberti F."/>
        </authorList>
    </citation>
    <scope>NUCLEOTIDE SEQUENCE [LARGE SCALE GENOMIC DNA]</scope>
    <source>
        <strain evidence="6">T-177</strain>
    </source>
</reference>
<gene>
    <name evidence="5" type="ORF">HGRIS_004710</name>
</gene>
<keyword evidence="6" id="KW-1185">Reference proteome</keyword>
<dbReference type="EMBL" id="JASNQZ010000008">
    <property type="protein sequence ID" value="KAL0953480.1"/>
    <property type="molecule type" value="Genomic_DNA"/>
</dbReference>
<protein>
    <recommendedName>
        <fullName evidence="7">Alanine-glyoxylate aminotransferase</fullName>
    </recommendedName>
</protein>
<organism evidence="5 6">
    <name type="scientific">Hohenbuehelia grisea</name>
    <dbReference type="NCBI Taxonomy" id="104357"/>
    <lineage>
        <taxon>Eukaryota</taxon>
        <taxon>Fungi</taxon>
        <taxon>Dikarya</taxon>
        <taxon>Basidiomycota</taxon>
        <taxon>Agaricomycotina</taxon>
        <taxon>Agaricomycetes</taxon>
        <taxon>Agaricomycetidae</taxon>
        <taxon>Agaricales</taxon>
        <taxon>Pleurotineae</taxon>
        <taxon>Pleurotaceae</taxon>
        <taxon>Hohenbuehelia</taxon>
    </lineage>
</organism>
<sequence length="175" mass="18728">MSPSQFKQDKHKLLAIPGPIEVTDEVLEAISKPPISHVGPEFVTIFRESIFMTREVLFTQNGQVFIIAGSGTLGWDQVAANLVEPGEAVLVLHTGYFGDSFRDCLQTYGANVDEVKAEIGAGVDVAALEAALRRRSYKAVTFTHVDTSTGVLSDAKVRSASDGSYPQSRGGVGSI</sequence>
<keyword evidence="4" id="KW-0663">Pyridoxal phosphate</keyword>
<evidence type="ECO:0000256" key="3">
    <source>
        <dbReference type="ARBA" id="ARBA00022679"/>
    </source>
</evidence>